<dbReference type="AlphaFoldDB" id="A0A316M7A3"/>
<comment type="cofactor">
    <cofactor evidence="5">
        <name>[4Fe-4S] cluster</name>
        <dbReference type="ChEBI" id="CHEBI:49883"/>
    </cofactor>
    <text evidence="5">Binds 1 [4Fe-4S] cluster. The cluster is coordinated with 3 cysteines and an exchangeable S-adenosyl-L-methionine.</text>
</comment>
<feature type="binding site" evidence="6">
    <location>
        <position position="144"/>
    </location>
    <ligand>
        <name>(3R)-3-methyl-D-ornithine</name>
        <dbReference type="ChEBI" id="CHEBI:64642"/>
    </ligand>
</feature>
<dbReference type="EMBL" id="QAMZ01000029">
    <property type="protein sequence ID" value="PWL53871.1"/>
    <property type="molecule type" value="Genomic_DNA"/>
</dbReference>
<evidence type="ECO:0000313" key="8">
    <source>
        <dbReference type="EMBL" id="PWL53871.1"/>
    </source>
</evidence>
<dbReference type="InterPro" id="IPR024021">
    <property type="entry name" value="FeFe-hyd_HydE_rSAM"/>
</dbReference>
<comment type="caution">
    <text evidence="8">The sequence shown here is derived from an EMBL/GenBank/DDBJ whole genome shotgun (WGS) entry which is preliminary data.</text>
</comment>
<evidence type="ECO:0000256" key="5">
    <source>
        <dbReference type="PIRSR" id="PIRSR004762-1"/>
    </source>
</evidence>
<dbReference type="Pfam" id="PF04055">
    <property type="entry name" value="Radical_SAM"/>
    <property type="match status" value="1"/>
</dbReference>
<dbReference type="Proteomes" id="UP000246114">
    <property type="component" value="Unassembled WGS sequence"/>
</dbReference>
<keyword evidence="5" id="KW-0004">4Fe-4S</keyword>
<keyword evidence="3 5" id="KW-0408">Iron</keyword>
<feature type="binding site" evidence="5">
    <location>
        <position position="73"/>
    </location>
    <ligand>
        <name>[4Fe-4S] cluster</name>
        <dbReference type="ChEBI" id="CHEBI:49883"/>
        <note>4Fe-4S-S-AdoMet</note>
    </ligand>
</feature>
<dbReference type="GO" id="GO:0051539">
    <property type="term" value="F:4 iron, 4 sulfur cluster binding"/>
    <property type="evidence" value="ECO:0007669"/>
    <property type="project" value="UniProtKB-KW"/>
</dbReference>
<evidence type="ECO:0000256" key="4">
    <source>
        <dbReference type="ARBA" id="ARBA00023014"/>
    </source>
</evidence>
<dbReference type="CDD" id="cd01335">
    <property type="entry name" value="Radical_SAM"/>
    <property type="match status" value="1"/>
</dbReference>
<dbReference type="GO" id="GO:0016740">
    <property type="term" value="F:transferase activity"/>
    <property type="evidence" value="ECO:0007669"/>
    <property type="project" value="TreeGrafter"/>
</dbReference>
<evidence type="ECO:0000313" key="9">
    <source>
        <dbReference type="Proteomes" id="UP000246114"/>
    </source>
</evidence>
<evidence type="ECO:0000259" key="7">
    <source>
        <dbReference type="PROSITE" id="PS51918"/>
    </source>
</evidence>
<dbReference type="PROSITE" id="PS51918">
    <property type="entry name" value="RADICAL_SAM"/>
    <property type="match status" value="1"/>
</dbReference>
<reference evidence="8 9" key="1">
    <citation type="submission" date="2018-03" db="EMBL/GenBank/DDBJ databases">
        <title>The uncultured portion of the human microbiome is neutrally assembled.</title>
        <authorList>
            <person name="Jeraldo P."/>
            <person name="Boardman L."/>
            <person name="White B.A."/>
            <person name="Nelson H."/>
            <person name="Goldenfeld N."/>
            <person name="Chia N."/>
        </authorList>
    </citation>
    <scope>NUCLEOTIDE SEQUENCE [LARGE SCALE GENOMIC DNA]</scope>
    <source>
        <strain evidence="8">CIM:MAG 903</strain>
    </source>
</reference>
<dbReference type="SFLD" id="SFLDS00029">
    <property type="entry name" value="Radical_SAM"/>
    <property type="match status" value="1"/>
</dbReference>
<evidence type="ECO:0000256" key="6">
    <source>
        <dbReference type="PIRSR" id="PIRSR004762-2"/>
    </source>
</evidence>
<protein>
    <submittedName>
        <fullName evidence="8">[FeFe] hydrogenase H-cluster radical SAM maturase HydE</fullName>
    </submittedName>
</protein>
<dbReference type="SFLD" id="SFLDG01280">
    <property type="entry name" value="HydE/PylB-like"/>
    <property type="match status" value="1"/>
</dbReference>
<gene>
    <name evidence="8" type="primary">hydE</name>
    <name evidence="8" type="ORF">DBY38_05620</name>
</gene>
<proteinExistence type="predicted"/>
<dbReference type="InterPro" id="IPR013785">
    <property type="entry name" value="Aldolase_TIM"/>
</dbReference>
<feature type="binding site" evidence="5">
    <location>
        <position position="69"/>
    </location>
    <ligand>
        <name>[4Fe-4S] cluster</name>
        <dbReference type="ChEBI" id="CHEBI:49883"/>
        <note>4Fe-4S-S-AdoMet</note>
    </ligand>
</feature>
<evidence type="ECO:0000256" key="2">
    <source>
        <dbReference type="ARBA" id="ARBA00022723"/>
    </source>
</evidence>
<dbReference type="InterPro" id="IPR058240">
    <property type="entry name" value="rSAM_sf"/>
</dbReference>
<sequence>MGVINIKSKEIIDKLSKSNNASREELLFLIDNLNNEDKEYLVEKAHETRMRTYGDSVYMRGLIEFTNFCKMDCVYCGIRRSNKNADRYRLTYEDIMECADIGDKLGYKTYVLQGGEDPYFTDEKMVEIIKGIKERYPNNAVTLSLGERSYGSYKKMFEAGADRYLLRHETATKELYESLHPGANFENRRNCLKNLKEIGYQIGAGFMVGIPNQTNDDLVNDLIFLKELDPHMCGIGPFIPHKDTPFKNETAGTVDKTTTMLALTRLLLPNVLLPSTTALGSIDPTGREKGIKAGGNVVMPNLSPTRVREKYSLYDGKICTGDEAAECRMCIENRIRKAGFRVEVTRGDNVLWAKSNKVNETSKNKVKVHNLIINKL</sequence>
<dbReference type="SUPFAM" id="SSF102114">
    <property type="entry name" value="Radical SAM enzymes"/>
    <property type="match status" value="1"/>
</dbReference>
<dbReference type="PANTHER" id="PTHR43726:SF1">
    <property type="entry name" value="BIOTIN SYNTHASE"/>
    <property type="match status" value="1"/>
</dbReference>
<dbReference type="GO" id="GO:0046872">
    <property type="term" value="F:metal ion binding"/>
    <property type="evidence" value="ECO:0007669"/>
    <property type="project" value="UniProtKB-KW"/>
</dbReference>
<dbReference type="Gene3D" id="3.20.20.70">
    <property type="entry name" value="Aldolase class I"/>
    <property type="match status" value="1"/>
</dbReference>
<dbReference type="PIRSF" id="PIRSF004762">
    <property type="entry name" value="CHP00423"/>
    <property type="match status" value="1"/>
</dbReference>
<dbReference type="InterPro" id="IPR034422">
    <property type="entry name" value="HydE/PylB-like"/>
</dbReference>
<name>A0A316M7A3_9CLOT</name>
<dbReference type="SFLD" id="SFLDG01060">
    <property type="entry name" value="BATS_domain_containing"/>
    <property type="match status" value="1"/>
</dbReference>
<feature type="binding site" evidence="5">
    <location>
        <position position="76"/>
    </location>
    <ligand>
        <name>[4Fe-4S] cluster</name>
        <dbReference type="ChEBI" id="CHEBI:49883"/>
        <note>4Fe-4S-S-AdoMet</note>
    </ligand>
</feature>
<feature type="domain" description="Radical SAM core" evidence="7">
    <location>
        <begin position="51"/>
        <end position="276"/>
    </location>
</feature>
<organism evidence="8 9">
    <name type="scientific">Clostridium cadaveris</name>
    <dbReference type="NCBI Taxonomy" id="1529"/>
    <lineage>
        <taxon>Bacteria</taxon>
        <taxon>Bacillati</taxon>
        <taxon>Bacillota</taxon>
        <taxon>Clostridia</taxon>
        <taxon>Eubacteriales</taxon>
        <taxon>Clostridiaceae</taxon>
        <taxon>Clostridium</taxon>
    </lineage>
</organism>
<dbReference type="InterPro" id="IPR006638">
    <property type="entry name" value="Elp3/MiaA/NifB-like_rSAM"/>
</dbReference>
<dbReference type="SMART" id="SM00729">
    <property type="entry name" value="Elp3"/>
    <property type="match status" value="1"/>
</dbReference>
<dbReference type="PANTHER" id="PTHR43726">
    <property type="entry name" value="3-METHYLORNITHINE SYNTHASE"/>
    <property type="match status" value="1"/>
</dbReference>
<dbReference type="InterPro" id="IPR007197">
    <property type="entry name" value="rSAM"/>
</dbReference>
<accession>A0A316M7A3</accession>
<feature type="binding site" evidence="6">
    <location>
        <position position="169"/>
    </location>
    <ligand>
        <name>(3R)-3-methyl-D-ornithine</name>
        <dbReference type="ChEBI" id="CHEBI:64642"/>
    </ligand>
</feature>
<keyword evidence="4 5" id="KW-0411">Iron-sulfur</keyword>
<keyword evidence="2" id="KW-0479">Metal-binding</keyword>
<feature type="binding site" evidence="6">
    <location>
        <position position="188"/>
    </location>
    <ligand>
        <name>S-adenosyl-L-methionine</name>
        <dbReference type="ChEBI" id="CHEBI:59789"/>
    </ligand>
</feature>
<evidence type="ECO:0000256" key="3">
    <source>
        <dbReference type="ARBA" id="ARBA00023004"/>
    </source>
</evidence>
<evidence type="ECO:0000256" key="1">
    <source>
        <dbReference type="ARBA" id="ARBA00022691"/>
    </source>
</evidence>
<keyword evidence="1 5" id="KW-0949">S-adenosyl-L-methionine</keyword>
<dbReference type="NCBIfam" id="TIGR03956">
    <property type="entry name" value="rSAM_HydE"/>
    <property type="match status" value="1"/>
</dbReference>
<dbReference type="SFLD" id="SFLDF00348">
    <property type="entry name" value="FeFe_hydrogenase_maturase_(Hyd"/>
    <property type="match status" value="1"/>
</dbReference>